<evidence type="ECO:0000256" key="1">
    <source>
        <dbReference type="SAM" id="SignalP"/>
    </source>
</evidence>
<evidence type="ECO:0000313" key="2">
    <source>
        <dbReference type="EMBL" id="RDU66498.1"/>
    </source>
</evidence>
<organism evidence="2 3">
    <name type="scientific">Helicobacter didelphidarum</name>
    <dbReference type="NCBI Taxonomy" id="2040648"/>
    <lineage>
        <taxon>Bacteria</taxon>
        <taxon>Pseudomonadati</taxon>
        <taxon>Campylobacterota</taxon>
        <taxon>Epsilonproteobacteria</taxon>
        <taxon>Campylobacterales</taxon>
        <taxon>Helicobacteraceae</taxon>
        <taxon>Helicobacter</taxon>
    </lineage>
</organism>
<keyword evidence="3" id="KW-1185">Reference proteome</keyword>
<feature type="signal peptide" evidence="1">
    <location>
        <begin position="1"/>
        <end position="22"/>
    </location>
</feature>
<accession>A0A3D8IMM2</accession>
<dbReference type="AlphaFoldDB" id="A0A3D8IMM2"/>
<evidence type="ECO:0008006" key="4">
    <source>
        <dbReference type="Google" id="ProtNLM"/>
    </source>
</evidence>
<protein>
    <recommendedName>
        <fullName evidence="4">Transglycosylase SLT domain-containing protein</fullName>
    </recommendedName>
</protein>
<feature type="chain" id="PRO_5017584608" description="Transglycosylase SLT domain-containing protein" evidence="1">
    <location>
        <begin position="23"/>
        <end position="210"/>
    </location>
</feature>
<dbReference type="Proteomes" id="UP000256379">
    <property type="component" value="Unassembled WGS sequence"/>
</dbReference>
<proteinExistence type="predicted"/>
<comment type="caution">
    <text evidence="2">The sequence shown here is derived from an EMBL/GenBank/DDBJ whole genome shotgun (WGS) entry which is preliminary data.</text>
</comment>
<reference evidence="2 3" key="1">
    <citation type="submission" date="2018-04" db="EMBL/GenBank/DDBJ databases">
        <title>Novel Campyloabacter and Helicobacter Species and Strains.</title>
        <authorList>
            <person name="Mannion A.J."/>
            <person name="Shen Z."/>
            <person name="Fox J.G."/>
        </authorList>
    </citation>
    <scope>NUCLEOTIDE SEQUENCE [LARGE SCALE GENOMIC DNA]</scope>
    <source>
        <strain evidence="2 3">MIT 17-337</strain>
    </source>
</reference>
<dbReference type="EMBL" id="NXLQ01000004">
    <property type="protein sequence ID" value="RDU66498.1"/>
    <property type="molecule type" value="Genomic_DNA"/>
</dbReference>
<sequence length="210" mass="24430">MQRILYALFILVFFPSQFLCFAQNTNGIKIKGTCIALQDFTTEQQEILLYAYYYGKEYNFGYLMAAIAWKESCAGEYLINFSDPSAGVYHAHIPSVIKKYTSYKDSPFIRNVVGQMLVTDIQLASSIALDNLRYWAKVHNNNMKNVVKSYNKGFAWKSSSQTNRQAQNYYLDIERKIKQLETYIPTLLEYYKLNTPNGRLKHPKFISKNK</sequence>
<dbReference type="RefSeq" id="WP_115542620.1">
    <property type="nucleotide sequence ID" value="NZ_NXLQ01000004.1"/>
</dbReference>
<keyword evidence="1" id="KW-0732">Signal</keyword>
<dbReference type="OrthoDB" id="5347225at2"/>
<name>A0A3D8IMM2_9HELI</name>
<evidence type="ECO:0000313" key="3">
    <source>
        <dbReference type="Proteomes" id="UP000256379"/>
    </source>
</evidence>
<gene>
    <name evidence="2" type="ORF">CQA53_03370</name>
</gene>